<evidence type="ECO:0000256" key="1">
    <source>
        <dbReference type="PIRSR" id="PIRSR605502-1"/>
    </source>
</evidence>
<dbReference type="EMBL" id="QTJW01000013">
    <property type="protein sequence ID" value="RGD68850.1"/>
    <property type="molecule type" value="Genomic_DNA"/>
</dbReference>
<dbReference type="Proteomes" id="UP000263014">
    <property type="component" value="Unassembled WGS sequence"/>
</dbReference>
<comment type="caution">
    <text evidence="3">The sequence shown here is derived from an EMBL/GenBank/DDBJ whole genome shotgun (WGS) entry which is preliminary data.</text>
</comment>
<reference evidence="4 5" key="1">
    <citation type="submission" date="2018-08" db="EMBL/GenBank/DDBJ databases">
        <title>A genome reference for cultivated species of the human gut microbiota.</title>
        <authorList>
            <person name="Zou Y."/>
            <person name="Xue W."/>
            <person name="Luo G."/>
        </authorList>
    </citation>
    <scope>NUCLEOTIDE SEQUENCE [LARGE SCALE GENOMIC DNA]</scope>
    <source>
        <strain evidence="2 4">AF19-13AC</strain>
        <strain evidence="3 5">TM09-12</strain>
    </source>
</reference>
<dbReference type="EMBL" id="QSON01000002">
    <property type="protein sequence ID" value="RGJ06592.1"/>
    <property type="molecule type" value="Genomic_DNA"/>
</dbReference>
<dbReference type="OrthoDB" id="9798107at2"/>
<dbReference type="AlphaFoldDB" id="A0A374PAY1"/>
<evidence type="ECO:0000313" key="3">
    <source>
        <dbReference type="EMBL" id="RGJ06592.1"/>
    </source>
</evidence>
<keyword evidence="1" id="KW-0479">Metal-binding</keyword>
<dbReference type="SUPFAM" id="SSF101478">
    <property type="entry name" value="ADP-ribosylglycohydrolase"/>
    <property type="match status" value="1"/>
</dbReference>
<evidence type="ECO:0000313" key="4">
    <source>
        <dbReference type="Proteomes" id="UP000261023"/>
    </source>
</evidence>
<keyword evidence="3" id="KW-0378">Hydrolase</keyword>
<sequence>MEKQEERIMTETKLYDKVYGAVMGFAVGDALGVPVEEMHYRNIRKQYGEVRRMLPVAPRLLGGQPHYEQSINHGDTAQLEAGRYADPFGSHDIRPGSYSDDTRYLLLCARAVVHYGRRITSLEFAQFLTEYVQNLAVTRPADDLERTWATAMFHFEALNRISTSRHFFSALYEICTGWDGVGGLINPFDPREAALDGGPMAAGVAVALRPDATVDSIVGAVRDAYWSLPGHFCEQGVDFLQNSYVKRMDQILDYAARVMDPEAVIEELYAKYLVTFPPYNFLFPLEMIPAACAIFKACNGNYSDTVSFCAAFGRDCDGTAAMGGQLAAALNGASSIPSDYIEAVNSTSTIDISALCGDLYSVITARLDFDRCKADCYDKLTK</sequence>
<dbReference type="InterPro" id="IPR036705">
    <property type="entry name" value="Ribosyl_crysJ1_sf"/>
</dbReference>
<evidence type="ECO:0000313" key="2">
    <source>
        <dbReference type="EMBL" id="RGD68850.1"/>
    </source>
</evidence>
<proteinExistence type="predicted"/>
<dbReference type="PANTHER" id="PTHR16222:SF12">
    <property type="entry name" value="ADP-RIBOSYLGLYCOHYDROLASE-RELATED"/>
    <property type="match status" value="1"/>
</dbReference>
<dbReference type="GO" id="GO:0016787">
    <property type="term" value="F:hydrolase activity"/>
    <property type="evidence" value="ECO:0007669"/>
    <property type="project" value="UniProtKB-KW"/>
</dbReference>
<dbReference type="InterPro" id="IPR050792">
    <property type="entry name" value="ADP-ribosylglycohydrolase"/>
</dbReference>
<dbReference type="GO" id="GO:0046872">
    <property type="term" value="F:metal ion binding"/>
    <property type="evidence" value="ECO:0007669"/>
    <property type="project" value="UniProtKB-KW"/>
</dbReference>
<gene>
    <name evidence="2" type="ORF">DWX31_18930</name>
    <name evidence="3" type="ORF">DXD79_04650</name>
</gene>
<dbReference type="Pfam" id="PF03747">
    <property type="entry name" value="ADP_ribosyl_GH"/>
    <property type="match status" value="2"/>
</dbReference>
<feature type="binding site" evidence="1">
    <location>
        <position position="99"/>
    </location>
    <ligand>
        <name>Mg(2+)</name>
        <dbReference type="ChEBI" id="CHEBI:18420"/>
        <label>1</label>
    </ligand>
</feature>
<organism evidence="3 5">
    <name type="scientific">Hungatella hathewayi</name>
    <dbReference type="NCBI Taxonomy" id="154046"/>
    <lineage>
        <taxon>Bacteria</taxon>
        <taxon>Bacillati</taxon>
        <taxon>Bacillota</taxon>
        <taxon>Clostridia</taxon>
        <taxon>Lachnospirales</taxon>
        <taxon>Lachnospiraceae</taxon>
        <taxon>Hungatella</taxon>
    </lineage>
</organism>
<feature type="binding site" evidence="1">
    <location>
        <position position="100"/>
    </location>
    <ligand>
        <name>Mg(2+)</name>
        <dbReference type="ChEBI" id="CHEBI:18420"/>
        <label>1</label>
    </ligand>
</feature>
<dbReference type="PANTHER" id="PTHR16222">
    <property type="entry name" value="ADP-RIBOSYLGLYCOHYDROLASE"/>
    <property type="match status" value="1"/>
</dbReference>
<comment type="cofactor">
    <cofactor evidence="1">
        <name>Mg(2+)</name>
        <dbReference type="ChEBI" id="CHEBI:18420"/>
    </cofactor>
    <text evidence="1">Binds 2 magnesium ions per subunit.</text>
</comment>
<protein>
    <submittedName>
        <fullName evidence="3">ADP-ribosylglycohydrolase family protein</fullName>
    </submittedName>
</protein>
<keyword evidence="1" id="KW-0460">Magnesium</keyword>
<dbReference type="Gene3D" id="1.10.4080.10">
    <property type="entry name" value="ADP-ribosylation/Crystallin J1"/>
    <property type="match status" value="2"/>
</dbReference>
<feature type="binding site" evidence="1">
    <location>
        <position position="101"/>
    </location>
    <ligand>
        <name>Mg(2+)</name>
        <dbReference type="ChEBI" id="CHEBI:18420"/>
        <label>1</label>
    </ligand>
</feature>
<evidence type="ECO:0000313" key="5">
    <source>
        <dbReference type="Proteomes" id="UP000263014"/>
    </source>
</evidence>
<name>A0A374PAY1_9FIRM</name>
<dbReference type="Proteomes" id="UP000261023">
    <property type="component" value="Unassembled WGS sequence"/>
</dbReference>
<dbReference type="InterPro" id="IPR005502">
    <property type="entry name" value="Ribosyl_crysJ1"/>
</dbReference>
<accession>A0A374PAY1</accession>